<gene>
    <name evidence="1" type="ORF">KTE52_17130</name>
</gene>
<dbReference type="RefSeq" id="WP_157160136.1">
    <property type="nucleotide sequence ID" value="NZ_CADFGV010000001.1"/>
</dbReference>
<organism evidence="1 2">
    <name type="scientific">Burkholderia multivorans</name>
    <dbReference type="NCBI Taxonomy" id="87883"/>
    <lineage>
        <taxon>Bacteria</taxon>
        <taxon>Pseudomonadati</taxon>
        <taxon>Pseudomonadota</taxon>
        <taxon>Betaproteobacteria</taxon>
        <taxon>Burkholderiales</taxon>
        <taxon>Burkholderiaceae</taxon>
        <taxon>Burkholderia</taxon>
        <taxon>Burkholderia cepacia complex</taxon>
    </lineage>
</organism>
<reference evidence="1" key="1">
    <citation type="submission" date="2021-06" db="EMBL/GenBank/DDBJ databases">
        <title>A collection of bacterial strains from the Burkholderia cepacia Research Laboratory and Repository.</title>
        <authorList>
            <person name="Lipuma J."/>
            <person name="Spilker T."/>
        </authorList>
    </citation>
    <scope>NUCLEOTIDE SEQUENCE</scope>
    <source>
        <strain evidence="1">AU37435</strain>
    </source>
</reference>
<evidence type="ECO:0000313" key="1">
    <source>
        <dbReference type="EMBL" id="MBU9358058.1"/>
    </source>
</evidence>
<evidence type="ECO:0000313" key="2">
    <source>
        <dbReference type="Proteomes" id="UP001196915"/>
    </source>
</evidence>
<sequence>MKQVLVLHWGVYCLDRGNRAIKSRFEPLIVVRIAVVSVTIRAANRKVVGSRSRNRQD</sequence>
<accession>A0AAP2HKS1</accession>
<dbReference type="Proteomes" id="UP001196915">
    <property type="component" value="Unassembled WGS sequence"/>
</dbReference>
<comment type="caution">
    <text evidence="1">The sequence shown here is derived from an EMBL/GenBank/DDBJ whole genome shotgun (WGS) entry which is preliminary data.</text>
</comment>
<name>A0AAP2HKS1_9BURK</name>
<dbReference type="AlphaFoldDB" id="A0AAP2HKS1"/>
<protein>
    <submittedName>
        <fullName evidence="1">Uncharacterized protein</fullName>
    </submittedName>
</protein>
<proteinExistence type="predicted"/>
<dbReference type="EMBL" id="JAHPMX010000008">
    <property type="protein sequence ID" value="MBU9358058.1"/>
    <property type="molecule type" value="Genomic_DNA"/>
</dbReference>